<name>A0A9W8H8K8_9FUNG</name>
<dbReference type="InterPro" id="IPR008918">
    <property type="entry name" value="HhH2"/>
</dbReference>
<keyword evidence="6" id="KW-0255">Endonuclease</keyword>
<feature type="coiled-coil region" evidence="12">
    <location>
        <begin position="784"/>
        <end position="811"/>
    </location>
</feature>
<evidence type="ECO:0000256" key="11">
    <source>
        <dbReference type="ARBA" id="ARBA00023242"/>
    </source>
</evidence>
<dbReference type="GO" id="GO:0005634">
    <property type="term" value="C:nucleus"/>
    <property type="evidence" value="ECO:0007669"/>
    <property type="project" value="UniProtKB-SubCell"/>
</dbReference>
<evidence type="ECO:0000259" key="15">
    <source>
        <dbReference type="SMART" id="SM00485"/>
    </source>
</evidence>
<evidence type="ECO:0000256" key="12">
    <source>
        <dbReference type="SAM" id="Coils"/>
    </source>
</evidence>
<evidence type="ECO:0000256" key="6">
    <source>
        <dbReference type="ARBA" id="ARBA00022759"/>
    </source>
</evidence>
<dbReference type="InterPro" id="IPR006084">
    <property type="entry name" value="XPG/Rad2"/>
</dbReference>
<feature type="compositionally biased region" description="Acidic residues" evidence="13">
    <location>
        <begin position="724"/>
        <end position="748"/>
    </location>
</feature>
<feature type="domain" description="XPG-I" evidence="14">
    <location>
        <begin position="828"/>
        <end position="900"/>
    </location>
</feature>
<keyword evidence="7" id="KW-0227">DNA damage</keyword>
<dbReference type="InterPro" id="IPR001044">
    <property type="entry name" value="XPG/Rad2_eukaryotes"/>
</dbReference>
<keyword evidence="17" id="KW-1185">Reference proteome</keyword>
<comment type="similarity">
    <text evidence="3">Belongs to the XPG/RAD2 endonuclease family. XPG subfamily.</text>
</comment>
<dbReference type="SMART" id="SM00279">
    <property type="entry name" value="HhH2"/>
    <property type="match status" value="1"/>
</dbReference>
<evidence type="ECO:0000256" key="1">
    <source>
        <dbReference type="ARBA" id="ARBA00001946"/>
    </source>
</evidence>
<feature type="domain" description="XPG N-terminal" evidence="15">
    <location>
        <begin position="1"/>
        <end position="98"/>
    </location>
</feature>
<organism evidence="16 17">
    <name type="scientific">Coemansia javaensis</name>
    <dbReference type="NCBI Taxonomy" id="2761396"/>
    <lineage>
        <taxon>Eukaryota</taxon>
        <taxon>Fungi</taxon>
        <taxon>Fungi incertae sedis</taxon>
        <taxon>Zoopagomycota</taxon>
        <taxon>Kickxellomycotina</taxon>
        <taxon>Kickxellomycetes</taxon>
        <taxon>Kickxellales</taxon>
        <taxon>Kickxellaceae</taxon>
        <taxon>Coemansia</taxon>
    </lineage>
</organism>
<dbReference type="SMART" id="SM00484">
    <property type="entry name" value="XPGI"/>
    <property type="match status" value="1"/>
</dbReference>
<feature type="region of interest" description="Disordered" evidence="13">
    <location>
        <begin position="531"/>
        <end position="563"/>
    </location>
</feature>
<protein>
    <submittedName>
        <fullName evidence="16">DNA repair protein rad2</fullName>
    </submittedName>
</protein>
<feature type="region of interest" description="Disordered" evidence="13">
    <location>
        <begin position="1091"/>
        <end position="1123"/>
    </location>
</feature>
<evidence type="ECO:0000256" key="5">
    <source>
        <dbReference type="ARBA" id="ARBA00022723"/>
    </source>
</evidence>
<dbReference type="SMART" id="SM00485">
    <property type="entry name" value="XPGN"/>
    <property type="match status" value="1"/>
</dbReference>
<comment type="caution">
    <text evidence="16">The sequence shown here is derived from an EMBL/GenBank/DDBJ whole genome shotgun (WGS) entry which is preliminary data.</text>
</comment>
<feature type="compositionally biased region" description="Low complexity" evidence="13">
    <location>
        <begin position="635"/>
        <end position="660"/>
    </location>
</feature>
<evidence type="ECO:0000256" key="3">
    <source>
        <dbReference type="ARBA" id="ARBA00005283"/>
    </source>
</evidence>
<dbReference type="OrthoDB" id="31113at2759"/>
<comment type="cofactor">
    <cofactor evidence="1">
        <name>Mg(2+)</name>
        <dbReference type="ChEBI" id="CHEBI:18420"/>
    </cofactor>
</comment>
<evidence type="ECO:0000256" key="7">
    <source>
        <dbReference type="ARBA" id="ARBA00022763"/>
    </source>
</evidence>
<keyword evidence="4" id="KW-0540">Nuclease</keyword>
<sequence>MGVKGLWALLEPAARPVRLEALAHKRLAVDASIWLYQLLRAMKDDEGNPVEDAHILGFYRRICKLLYCGIRPVFVFDGGAPELKRATLAERQAARGQRVNDARRAAHQLLQAQLKLQALASVADPVLAESAAADGLGLAEASPQRKRKRDEYELPPLRMQALATRAENARDLRMAHPEDLHQLLAAAAQHPESLGGLEAIELDTESAAFKALSPEDQHDLVVALKVRSRQTSHSRLQHMLQSSENAMDFSRQQIDLLVKRNALTQQWLEVTGNGHRAQGATAASVTAGRVAGERNRTYMLARSDQPGGGWTLKTGAAAAAPESAPEPASQAVMVDSSVVDASDSDSVEWENVPPGHVYEDPGAAAAAPAETHALGALDDMEMARGYSPLAQSARLVAVGSADAAGHYYQGPAKNNTDDETSSSGSGSDETDSSVELMDLYAESDALGLISPEEAARHQRMIREKQARDEEAALALPAEQFLDMWYRLVTQPMVDADPHIYDSMQYWLLEEPLSALRGHAWRANRRLEKLPDVCASDPEEEEEDDEEESDAGGGGSSASAAGPRGELARMQAGLARMSLVASYLSLAQRWRERREVVPPHGGAEPQPSGAGVVVVVSGNSSDSSDSDMAGETDFVAPARDPSGAAPASSPEAPEAMLPAAEEASHERSVIFEKSRLLERSAQAAPSPGDQAKAPPTVLHIDSGSEDGTSLDADADDGLAALDVPDAGDGDGSSEDESSSSSSSEDDGDLDTSGSKRARLLKDEQDEYARFVGRLKESGPAAEPTGASYRAARAELEAELQALRARVRDSRRGAAGVEADMVEDIRVLLTLFGVPYITAPMEAEAQCAELVARRLVDGMITDDSDAFLFAASDTTHVYRHFFQKDRYVEMYSSRAIHQHAGLAQRDLVFLACLLGSDYTVGIKGVGPVLAMEILAEFGPGASQGGEDEGGDEARVGKALRGFREWCDGVTAVLPGAAVPDALAGTPLRRRLAQVIRKAGVPAGFPSLQAVHAYFCPRVDRSDAKFEWGFPRLDMLRQFMSERLGWAPEKTNETLVPLARKLAGADGSAEGRPSAAAPHQTTLDAFACHQAARPETAAGLAHSKRVGAAISSHKRRQASRPSPPPA</sequence>
<dbReference type="SUPFAM" id="SSF88723">
    <property type="entry name" value="PIN domain-like"/>
    <property type="match status" value="1"/>
</dbReference>
<dbReference type="AlphaFoldDB" id="A0A9W8H8K8"/>
<evidence type="ECO:0000256" key="2">
    <source>
        <dbReference type="ARBA" id="ARBA00004123"/>
    </source>
</evidence>
<accession>A0A9W8H8K8</accession>
<keyword evidence="10" id="KW-0234">DNA repair</keyword>
<dbReference type="SUPFAM" id="SSF47807">
    <property type="entry name" value="5' to 3' exonuclease, C-terminal subdomain"/>
    <property type="match status" value="1"/>
</dbReference>
<evidence type="ECO:0000256" key="4">
    <source>
        <dbReference type="ARBA" id="ARBA00022722"/>
    </source>
</evidence>
<dbReference type="GO" id="GO:0004520">
    <property type="term" value="F:DNA endonuclease activity"/>
    <property type="evidence" value="ECO:0007669"/>
    <property type="project" value="TreeGrafter"/>
</dbReference>
<evidence type="ECO:0000256" key="13">
    <source>
        <dbReference type="SAM" id="MobiDB-lite"/>
    </source>
</evidence>
<dbReference type="Pfam" id="PF00867">
    <property type="entry name" value="XPG_I"/>
    <property type="match status" value="1"/>
</dbReference>
<evidence type="ECO:0000256" key="10">
    <source>
        <dbReference type="ARBA" id="ARBA00023204"/>
    </source>
</evidence>
<dbReference type="GO" id="GO:0016788">
    <property type="term" value="F:hydrolase activity, acting on ester bonds"/>
    <property type="evidence" value="ECO:0007669"/>
    <property type="project" value="InterPro"/>
</dbReference>
<dbReference type="InterPro" id="IPR029060">
    <property type="entry name" value="PIN-like_dom_sf"/>
</dbReference>
<dbReference type="InterPro" id="IPR019974">
    <property type="entry name" value="XPG_CS"/>
</dbReference>
<dbReference type="GO" id="GO:0006289">
    <property type="term" value="P:nucleotide-excision repair"/>
    <property type="evidence" value="ECO:0007669"/>
    <property type="project" value="InterPro"/>
</dbReference>
<proteinExistence type="inferred from homology"/>
<keyword evidence="11" id="KW-0539">Nucleus</keyword>
<dbReference type="InterPro" id="IPR036279">
    <property type="entry name" value="5-3_exonuclease_C_sf"/>
</dbReference>
<dbReference type="Proteomes" id="UP001140217">
    <property type="component" value="Unassembled WGS sequence"/>
</dbReference>
<dbReference type="CDD" id="cd09868">
    <property type="entry name" value="PIN_XPG_RAD2"/>
    <property type="match status" value="2"/>
</dbReference>
<reference evidence="16" key="1">
    <citation type="submission" date="2022-07" db="EMBL/GenBank/DDBJ databases">
        <title>Phylogenomic reconstructions and comparative analyses of Kickxellomycotina fungi.</title>
        <authorList>
            <person name="Reynolds N.K."/>
            <person name="Stajich J.E."/>
            <person name="Barry K."/>
            <person name="Grigoriev I.V."/>
            <person name="Crous P."/>
            <person name="Smith M.E."/>
        </authorList>
    </citation>
    <scope>NUCLEOTIDE SEQUENCE</scope>
    <source>
        <strain evidence="16">NBRC 105414</strain>
    </source>
</reference>
<dbReference type="PRINTS" id="PR00066">
    <property type="entry name" value="XRODRMPGMNTG"/>
</dbReference>
<keyword evidence="9" id="KW-0460">Magnesium</keyword>
<gene>
    <name evidence="16" type="primary">RAD2</name>
    <name evidence="16" type="ORF">H4R18_003498</name>
</gene>
<keyword evidence="5" id="KW-0479">Metal-binding</keyword>
<comment type="subcellular location">
    <subcellularLocation>
        <location evidence="2">Nucleus</location>
    </subcellularLocation>
</comment>
<feature type="compositionally biased region" description="Low complexity" evidence="13">
    <location>
        <begin position="705"/>
        <end position="723"/>
    </location>
</feature>
<evidence type="ECO:0000259" key="14">
    <source>
        <dbReference type="SMART" id="SM00484"/>
    </source>
</evidence>
<dbReference type="Pfam" id="PF00752">
    <property type="entry name" value="XPG_N"/>
    <property type="match status" value="1"/>
</dbReference>
<dbReference type="PROSITE" id="PS00842">
    <property type="entry name" value="XPG_2"/>
    <property type="match status" value="1"/>
</dbReference>
<dbReference type="PROSITE" id="PS00841">
    <property type="entry name" value="XPG_1"/>
    <property type="match status" value="1"/>
</dbReference>
<dbReference type="InterPro" id="IPR006086">
    <property type="entry name" value="XPG-I_dom"/>
</dbReference>
<dbReference type="PRINTS" id="PR00853">
    <property type="entry name" value="XPGRADSUPER"/>
</dbReference>
<keyword evidence="8" id="KW-0378">Hydrolase</keyword>
<feature type="region of interest" description="Disordered" evidence="13">
    <location>
        <begin position="408"/>
        <end position="432"/>
    </location>
</feature>
<feature type="region of interest" description="Disordered" evidence="13">
    <location>
        <begin position="615"/>
        <end position="759"/>
    </location>
</feature>
<dbReference type="EMBL" id="JANBUL010000141">
    <property type="protein sequence ID" value="KAJ2780366.1"/>
    <property type="molecule type" value="Genomic_DNA"/>
</dbReference>
<dbReference type="Gene3D" id="3.40.50.1010">
    <property type="entry name" value="5'-nuclease"/>
    <property type="match status" value="2"/>
</dbReference>
<feature type="compositionally biased region" description="Basic and acidic residues" evidence="13">
    <location>
        <begin position="661"/>
        <end position="677"/>
    </location>
</feature>
<evidence type="ECO:0000313" key="16">
    <source>
        <dbReference type="EMBL" id="KAJ2780366.1"/>
    </source>
</evidence>
<keyword evidence="12" id="KW-0175">Coiled coil</keyword>
<evidence type="ECO:0000313" key="17">
    <source>
        <dbReference type="Proteomes" id="UP001140217"/>
    </source>
</evidence>
<dbReference type="InterPro" id="IPR006085">
    <property type="entry name" value="XPG_DNA_repair_N"/>
</dbReference>
<dbReference type="PANTHER" id="PTHR16171">
    <property type="entry name" value="DNA REPAIR PROTEIN COMPLEMENTING XP-G CELLS-RELATED"/>
    <property type="match status" value="1"/>
</dbReference>
<evidence type="ECO:0000256" key="9">
    <source>
        <dbReference type="ARBA" id="ARBA00022842"/>
    </source>
</evidence>
<feature type="compositionally biased region" description="Acidic residues" evidence="13">
    <location>
        <begin position="536"/>
        <end position="549"/>
    </location>
</feature>
<evidence type="ECO:0000256" key="8">
    <source>
        <dbReference type="ARBA" id="ARBA00022801"/>
    </source>
</evidence>
<dbReference type="GO" id="GO:0003697">
    <property type="term" value="F:single-stranded DNA binding"/>
    <property type="evidence" value="ECO:0007669"/>
    <property type="project" value="InterPro"/>
</dbReference>
<dbReference type="Gene3D" id="1.10.150.20">
    <property type="entry name" value="5' to 3' exonuclease, C-terminal subdomain"/>
    <property type="match status" value="1"/>
</dbReference>
<dbReference type="PANTHER" id="PTHR16171:SF7">
    <property type="entry name" value="DNA REPAIR PROTEIN RAD2"/>
    <property type="match status" value="1"/>
</dbReference>
<dbReference type="GO" id="GO:0046872">
    <property type="term" value="F:metal ion binding"/>
    <property type="evidence" value="ECO:0007669"/>
    <property type="project" value="UniProtKB-KW"/>
</dbReference>